<dbReference type="Pfam" id="PF04452">
    <property type="entry name" value="Methyltrans_RNA"/>
    <property type="match status" value="1"/>
</dbReference>
<dbReference type="InterPro" id="IPR046886">
    <property type="entry name" value="RsmE_MTase_dom"/>
</dbReference>
<dbReference type="Pfam" id="PF20260">
    <property type="entry name" value="PUA_4"/>
    <property type="match status" value="1"/>
</dbReference>
<evidence type="ECO:0000256" key="4">
    <source>
        <dbReference type="ARBA" id="ARBA00013673"/>
    </source>
</evidence>
<dbReference type="Proteomes" id="UP000178417">
    <property type="component" value="Unassembled WGS sequence"/>
</dbReference>
<organism evidence="15 16">
    <name type="scientific">candidate division WOR-1 bacterium RIFOXYB2_FULL_37_13</name>
    <dbReference type="NCBI Taxonomy" id="1802579"/>
    <lineage>
        <taxon>Bacteria</taxon>
        <taxon>Bacillati</taxon>
        <taxon>Saganbacteria</taxon>
    </lineage>
</organism>
<dbReference type="Gene3D" id="2.40.240.20">
    <property type="entry name" value="Hypothetical PUA domain-like, domain 1"/>
    <property type="match status" value="1"/>
</dbReference>
<evidence type="ECO:0000256" key="6">
    <source>
        <dbReference type="ARBA" id="ARBA00022552"/>
    </source>
</evidence>
<dbReference type="InterPro" id="IPR029026">
    <property type="entry name" value="tRNA_m1G_MTases_N"/>
</dbReference>
<dbReference type="CDD" id="cd18084">
    <property type="entry name" value="RsmE-like"/>
    <property type="match status" value="1"/>
</dbReference>
<evidence type="ECO:0000256" key="10">
    <source>
        <dbReference type="ARBA" id="ARBA00025699"/>
    </source>
</evidence>
<evidence type="ECO:0000256" key="3">
    <source>
        <dbReference type="ARBA" id="ARBA00012328"/>
    </source>
</evidence>
<dbReference type="InterPro" id="IPR006700">
    <property type="entry name" value="RsmE"/>
</dbReference>
<dbReference type="SUPFAM" id="SSF75217">
    <property type="entry name" value="alpha/beta knot"/>
    <property type="match status" value="1"/>
</dbReference>
<comment type="catalytic activity">
    <reaction evidence="11 12">
        <text>uridine(1498) in 16S rRNA + S-adenosyl-L-methionine = N(3)-methyluridine(1498) in 16S rRNA + S-adenosyl-L-homocysteine + H(+)</text>
        <dbReference type="Rhea" id="RHEA:42920"/>
        <dbReference type="Rhea" id="RHEA-COMP:10283"/>
        <dbReference type="Rhea" id="RHEA-COMP:10284"/>
        <dbReference type="ChEBI" id="CHEBI:15378"/>
        <dbReference type="ChEBI" id="CHEBI:57856"/>
        <dbReference type="ChEBI" id="CHEBI:59789"/>
        <dbReference type="ChEBI" id="CHEBI:65315"/>
        <dbReference type="ChEBI" id="CHEBI:74502"/>
        <dbReference type="EC" id="2.1.1.193"/>
    </reaction>
</comment>
<dbReference type="NCBIfam" id="NF008692">
    <property type="entry name" value="PRK11713.1-5"/>
    <property type="match status" value="1"/>
</dbReference>
<evidence type="ECO:0000256" key="5">
    <source>
        <dbReference type="ARBA" id="ARBA00022490"/>
    </source>
</evidence>
<keyword evidence="8 12" id="KW-0808">Transferase</keyword>
<evidence type="ECO:0000259" key="14">
    <source>
        <dbReference type="Pfam" id="PF20260"/>
    </source>
</evidence>
<dbReference type="InterPro" id="IPR015947">
    <property type="entry name" value="PUA-like_sf"/>
</dbReference>
<dbReference type="GO" id="GO:0070475">
    <property type="term" value="P:rRNA base methylation"/>
    <property type="evidence" value="ECO:0007669"/>
    <property type="project" value="TreeGrafter"/>
</dbReference>
<dbReference type="PIRSF" id="PIRSF015601">
    <property type="entry name" value="MTase_slr0722"/>
    <property type="match status" value="1"/>
</dbReference>
<keyword evidence="9 12" id="KW-0949">S-adenosyl-L-methionine</keyword>
<evidence type="ECO:0000256" key="11">
    <source>
        <dbReference type="ARBA" id="ARBA00047944"/>
    </source>
</evidence>
<evidence type="ECO:0000259" key="13">
    <source>
        <dbReference type="Pfam" id="PF04452"/>
    </source>
</evidence>
<keyword evidence="5 12" id="KW-0963">Cytoplasm</keyword>
<evidence type="ECO:0000256" key="9">
    <source>
        <dbReference type="ARBA" id="ARBA00022691"/>
    </source>
</evidence>
<dbReference type="Gene3D" id="3.40.1280.10">
    <property type="match status" value="1"/>
</dbReference>
<dbReference type="STRING" id="1802579.A2310_01780"/>
<evidence type="ECO:0000256" key="12">
    <source>
        <dbReference type="PIRNR" id="PIRNR015601"/>
    </source>
</evidence>
<sequence length="261" mass="29708">MHRFFVPHYQIEKDQIFIFGSDINHIVNVLRMTNGDKLEVFDSFANTYKAKIKEIQNNKIICSILKTSKDNKEAAVKVSLAQCLPKGKKMDLIIQKTTELGVFDIIPVESERSVPKIEDKADKKIEHWQKIAKEASEQSGRTIVPEIKPLIKFETLIKSCPKYDLKLIPWEGEQNNNLKKFICCREKFNPKGSDSNRCLLKSPPLLDNGILILIGPEGGFSQNEVESAKQNSFIPISLGKRILRTETAAIALLAQIFYEFE</sequence>
<dbReference type="PANTHER" id="PTHR30027">
    <property type="entry name" value="RIBOSOMAL RNA SMALL SUBUNIT METHYLTRANSFERASE E"/>
    <property type="match status" value="1"/>
</dbReference>
<dbReference type="EC" id="2.1.1.193" evidence="3 12"/>
<comment type="similarity">
    <text evidence="2 12">Belongs to the RNA methyltransferase RsmE family.</text>
</comment>
<dbReference type="PANTHER" id="PTHR30027:SF3">
    <property type="entry name" value="16S RRNA (URACIL(1498)-N(3))-METHYLTRANSFERASE"/>
    <property type="match status" value="1"/>
</dbReference>
<dbReference type="SUPFAM" id="SSF88697">
    <property type="entry name" value="PUA domain-like"/>
    <property type="match status" value="1"/>
</dbReference>
<evidence type="ECO:0000256" key="1">
    <source>
        <dbReference type="ARBA" id="ARBA00004496"/>
    </source>
</evidence>
<dbReference type="GO" id="GO:0070042">
    <property type="term" value="F:rRNA (uridine-N3-)-methyltransferase activity"/>
    <property type="evidence" value="ECO:0007669"/>
    <property type="project" value="TreeGrafter"/>
</dbReference>
<dbReference type="InterPro" id="IPR046887">
    <property type="entry name" value="RsmE_PUA-like"/>
</dbReference>
<evidence type="ECO:0000256" key="8">
    <source>
        <dbReference type="ARBA" id="ARBA00022679"/>
    </source>
</evidence>
<dbReference type="InterPro" id="IPR029028">
    <property type="entry name" value="Alpha/beta_knot_MTases"/>
</dbReference>
<dbReference type="GO" id="GO:0005737">
    <property type="term" value="C:cytoplasm"/>
    <property type="evidence" value="ECO:0007669"/>
    <property type="project" value="UniProtKB-SubCell"/>
</dbReference>
<comment type="caution">
    <text evidence="15">The sequence shown here is derived from an EMBL/GenBank/DDBJ whole genome shotgun (WGS) entry which is preliminary data.</text>
</comment>
<feature type="domain" description="Ribosomal RNA small subunit methyltransferase E methyltransferase" evidence="13">
    <location>
        <begin position="73"/>
        <end position="255"/>
    </location>
</feature>
<feature type="domain" description="Ribosomal RNA small subunit methyltransferase E PUA-like" evidence="14">
    <location>
        <begin position="20"/>
        <end position="65"/>
    </location>
</feature>
<dbReference type="NCBIfam" id="TIGR00046">
    <property type="entry name" value="RsmE family RNA methyltransferase"/>
    <property type="match status" value="1"/>
</dbReference>
<dbReference type="AlphaFoldDB" id="A0A1F4SPK1"/>
<dbReference type="EMBL" id="MEUB01000029">
    <property type="protein sequence ID" value="OGC22374.1"/>
    <property type="molecule type" value="Genomic_DNA"/>
</dbReference>
<keyword evidence="6 12" id="KW-0698">rRNA processing</keyword>
<comment type="subcellular location">
    <subcellularLocation>
        <location evidence="1 12">Cytoplasm</location>
    </subcellularLocation>
</comment>
<protein>
    <recommendedName>
        <fullName evidence="4 12">Ribosomal RNA small subunit methyltransferase E</fullName>
        <ecNumber evidence="3 12">2.1.1.193</ecNumber>
    </recommendedName>
</protein>
<gene>
    <name evidence="15" type="ORF">A2310_01780</name>
</gene>
<evidence type="ECO:0000313" key="15">
    <source>
        <dbReference type="EMBL" id="OGC22374.1"/>
    </source>
</evidence>
<evidence type="ECO:0000256" key="2">
    <source>
        <dbReference type="ARBA" id="ARBA00005528"/>
    </source>
</evidence>
<accession>A0A1F4SPK1</accession>
<name>A0A1F4SPK1_UNCSA</name>
<keyword evidence="7 12" id="KW-0489">Methyltransferase</keyword>
<comment type="function">
    <text evidence="10 12">Specifically methylates the N3 position of the uracil ring of uridine 1498 (m3U1498) in 16S rRNA. Acts on the fully assembled 30S ribosomal subunit.</text>
</comment>
<evidence type="ECO:0000256" key="7">
    <source>
        <dbReference type="ARBA" id="ARBA00022603"/>
    </source>
</evidence>
<reference evidence="15 16" key="1">
    <citation type="journal article" date="2016" name="Nat. Commun.">
        <title>Thousands of microbial genomes shed light on interconnected biogeochemical processes in an aquifer system.</title>
        <authorList>
            <person name="Anantharaman K."/>
            <person name="Brown C.T."/>
            <person name="Hug L.A."/>
            <person name="Sharon I."/>
            <person name="Castelle C.J."/>
            <person name="Probst A.J."/>
            <person name="Thomas B.C."/>
            <person name="Singh A."/>
            <person name="Wilkins M.J."/>
            <person name="Karaoz U."/>
            <person name="Brodie E.L."/>
            <person name="Williams K.H."/>
            <person name="Hubbard S.S."/>
            <person name="Banfield J.F."/>
        </authorList>
    </citation>
    <scope>NUCLEOTIDE SEQUENCE [LARGE SCALE GENOMIC DNA]</scope>
</reference>
<proteinExistence type="inferred from homology"/>
<evidence type="ECO:0000313" key="16">
    <source>
        <dbReference type="Proteomes" id="UP000178417"/>
    </source>
</evidence>